<dbReference type="EMBL" id="CAICTM010000257">
    <property type="protein sequence ID" value="CAB9506214.1"/>
    <property type="molecule type" value="Genomic_DNA"/>
</dbReference>
<evidence type="ECO:0000313" key="3">
    <source>
        <dbReference type="Proteomes" id="UP001153069"/>
    </source>
</evidence>
<dbReference type="Proteomes" id="UP001153069">
    <property type="component" value="Unassembled WGS sequence"/>
</dbReference>
<evidence type="ECO:0000313" key="2">
    <source>
        <dbReference type="EMBL" id="CAB9506214.1"/>
    </source>
</evidence>
<dbReference type="AlphaFoldDB" id="A0A9N8DPB5"/>
<feature type="compositionally biased region" description="Basic and acidic residues" evidence="1">
    <location>
        <begin position="55"/>
        <end position="67"/>
    </location>
</feature>
<reference evidence="2" key="1">
    <citation type="submission" date="2020-06" db="EMBL/GenBank/DDBJ databases">
        <authorList>
            <consortium name="Plant Systems Biology data submission"/>
        </authorList>
    </citation>
    <scope>NUCLEOTIDE SEQUENCE</scope>
    <source>
        <strain evidence="2">D6</strain>
    </source>
</reference>
<feature type="region of interest" description="Disordered" evidence="1">
    <location>
        <begin position="26"/>
        <end position="123"/>
    </location>
</feature>
<keyword evidence="3" id="KW-1185">Reference proteome</keyword>
<feature type="compositionally biased region" description="Basic and acidic residues" evidence="1">
    <location>
        <begin position="96"/>
        <end position="114"/>
    </location>
</feature>
<evidence type="ECO:0000256" key="1">
    <source>
        <dbReference type="SAM" id="MobiDB-lite"/>
    </source>
</evidence>
<gene>
    <name evidence="2" type="ORF">SEMRO_258_G101150.1</name>
</gene>
<accession>A0A9N8DPB5</accession>
<sequence length="123" mass="14128">MFGLGRYLYGLCDRIVTRVRELLVVPTGLPRDRGAGTDSTGNPRSASAPPMTAEQRQHEEQRKRVNADRFYSNGHLIETVQDESQSNFDEEAQQADNHKTMHEKPHPYQDKDRMTTLMEPIEE</sequence>
<protein>
    <submittedName>
        <fullName evidence="2">Uncharacterized protein</fullName>
    </submittedName>
</protein>
<comment type="caution">
    <text evidence="2">The sequence shown here is derived from an EMBL/GenBank/DDBJ whole genome shotgun (WGS) entry which is preliminary data.</text>
</comment>
<name>A0A9N8DPB5_9STRA</name>
<organism evidence="2 3">
    <name type="scientific">Seminavis robusta</name>
    <dbReference type="NCBI Taxonomy" id="568900"/>
    <lineage>
        <taxon>Eukaryota</taxon>
        <taxon>Sar</taxon>
        <taxon>Stramenopiles</taxon>
        <taxon>Ochrophyta</taxon>
        <taxon>Bacillariophyta</taxon>
        <taxon>Bacillariophyceae</taxon>
        <taxon>Bacillariophycidae</taxon>
        <taxon>Naviculales</taxon>
        <taxon>Naviculaceae</taxon>
        <taxon>Seminavis</taxon>
    </lineage>
</organism>
<proteinExistence type="predicted"/>